<evidence type="ECO:0000256" key="1">
    <source>
        <dbReference type="SAM" id="MobiDB-lite"/>
    </source>
</evidence>
<keyword evidence="3" id="KW-1185">Reference proteome</keyword>
<proteinExistence type="predicted"/>
<gene>
    <name evidence="2" type="ORF">GCM10011575_34830</name>
</gene>
<protein>
    <submittedName>
        <fullName evidence="2">Uncharacterized protein</fullName>
    </submittedName>
</protein>
<feature type="region of interest" description="Disordered" evidence="1">
    <location>
        <begin position="256"/>
        <end position="277"/>
    </location>
</feature>
<evidence type="ECO:0000313" key="3">
    <source>
        <dbReference type="Proteomes" id="UP000613840"/>
    </source>
</evidence>
<reference evidence="2" key="2">
    <citation type="submission" date="2020-09" db="EMBL/GenBank/DDBJ databases">
        <authorList>
            <person name="Sun Q."/>
            <person name="Zhou Y."/>
        </authorList>
    </citation>
    <scope>NUCLEOTIDE SEQUENCE</scope>
    <source>
        <strain evidence="2">CGMCC 4.7306</strain>
    </source>
</reference>
<name>A0A917W663_9ACTN</name>
<dbReference type="AlphaFoldDB" id="A0A917W663"/>
<accession>A0A917W663</accession>
<organism evidence="2 3">
    <name type="scientific">Microlunatus endophyticus</name>
    <dbReference type="NCBI Taxonomy" id="1716077"/>
    <lineage>
        <taxon>Bacteria</taxon>
        <taxon>Bacillati</taxon>
        <taxon>Actinomycetota</taxon>
        <taxon>Actinomycetes</taxon>
        <taxon>Propionibacteriales</taxon>
        <taxon>Propionibacteriaceae</taxon>
        <taxon>Microlunatus</taxon>
    </lineage>
</organism>
<feature type="region of interest" description="Disordered" evidence="1">
    <location>
        <begin position="405"/>
        <end position="459"/>
    </location>
</feature>
<dbReference type="EMBL" id="BMMZ01000009">
    <property type="protein sequence ID" value="GGL73519.1"/>
    <property type="molecule type" value="Genomic_DNA"/>
</dbReference>
<evidence type="ECO:0000313" key="2">
    <source>
        <dbReference type="EMBL" id="GGL73519.1"/>
    </source>
</evidence>
<reference evidence="2" key="1">
    <citation type="journal article" date="2014" name="Int. J. Syst. Evol. Microbiol.">
        <title>Complete genome sequence of Corynebacterium casei LMG S-19264T (=DSM 44701T), isolated from a smear-ripened cheese.</title>
        <authorList>
            <consortium name="US DOE Joint Genome Institute (JGI-PGF)"/>
            <person name="Walter F."/>
            <person name="Albersmeier A."/>
            <person name="Kalinowski J."/>
            <person name="Ruckert C."/>
        </authorList>
    </citation>
    <scope>NUCLEOTIDE SEQUENCE</scope>
    <source>
        <strain evidence="2">CGMCC 4.7306</strain>
    </source>
</reference>
<dbReference type="RefSeq" id="WP_188896644.1">
    <property type="nucleotide sequence ID" value="NZ_BMMZ01000009.1"/>
</dbReference>
<feature type="compositionally biased region" description="Basic and acidic residues" evidence="1">
    <location>
        <begin position="422"/>
        <end position="431"/>
    </location>
</feature>
<sequence>MIALARPVMLYHKIEIDVAAAGSAITASSVFGLGLPLVVTNAAGTSLGGVVTDADVTITLAEGGVADDFTIVLYDLPAPAVSALKAKVGKADAPGLSVTVRLGYLDTPTTVYSVKPVLRGRVTKITEATNDAGRGTVTLTGEEEVGYVLRTTRAAGKIDKGDADKLVTDLLGLAKTRATTLGIAAENLKVTAGSKLGIQRSDYTVNHYSVLAALADLAEQAKQALVVSGEGVAFGAAVGGGSNPVTFEATTNTVTFSTSTKEKSDATAGPAAGSGGASGSSLAAAGSAAAAALAGGAKDAGATATITALGDPELRVGRPVIIADGNPTSPWKGKTLRIQQVKHVYDSNKGFTTEVRATAAESGGPAGDFAGARGVVDEWNRQIGKDRTANPSVDMGEVASYVAGSAATPTDAGHRTTLHYGPKPDDQKPDGQKPGAQSTPTPASGAAKPPKESPSTDQEITDDIRSDLLNRPVASIFAFDKVGLITPVYPKMRAVLVHNGQATNDAIVAGWLWPTKPAMTPPPSQTGDYWLALPTELDGDGLPTGKGVNDLTDKNGNRVITARSTRIVVGQSALDDVGKRPKVTEPDSLVIEHSSGTKITVDKDGGITIDSAGEVKLTTQSKPITLGNGSVAVKIDGASVQVGQ</sequence>
<dbReference type="Proteomes" id="UP000613840">
    <property type="component" value="Unassembled WGS sequence"/>
</dbReference>
<comment type="caution">
    <text evidence="2">The sequence shown here is derived from an EMBL/GenBank/DDBJ whole genome shotgun (WGS) entry which is preliminary data.</text>
</comment>